<protein>
    <submittedName>
        <fullName evidence="3">Tn3 family transposase</fullName>
    </submittedName>
</protein>
<feature type="region of interest" description="Disordered" evidence="1">
    <location>
        <begin position="112"/>
        <end position="142"/>
    </location>
</feature>
<feature type="domain" description="Tn3 transposase DDE" evidence="2">
    <location>
        <begin position="4"/>
        <end position="63"/>
    </location>
</feature>
<accession>A0ABS3WTA6</accession>
<dbReference type="EMBL" id="JAFFZN010000010">
    <property type="protein sequence ID" value="MBO8186370.1"/>
    <property type="molecule type" value="Genomic_DNA"/>
</dbReference>
<feature type="compositionally biased region" description="Polar residues" evidence="1">
    <location>
        <begin position="115"/>
        <end position="129"/>
    </location>
</feature>
<dbReference type="InterPro" id="IPR002513">
    <property type="entry name" value="Tn3_Tnp_DDE_dom"/>
</dbReference>
<keyword evidence="4" id="KW-1185">Reference proteome</keyword>
<dbReference type="Proteomes" id="UP001518976">
    <property type="component" value="Unassembled WGS sequence"/>
</dbReference>
<sequence>MACNKANLKKVVTHWPDMRQVAGSLITNRVRAYDLLRMFGREGHPHPAGAAFAEYGRIDKTMHGTARDRPGPHYELADERLGHALDDLRTAVVAVETDRTCADVRVGSASALPNRASTSMSEATVSDTPPGSGADTGGLLCT</sequence>
<evidence type="ECO:0000259" key="2">
    <source>
        <dbReference type="Pfam" id="PF01526"/>
    </source>
</evidence>
<dbReference type="Pfam" id="PF01526">
    <property type="entry name" value="DDE_Tnp_Tn3"/>
    <property type="match status" value="1"/>
</dbReference>
<gene>
    <name evidence="3" type="ORF">JW592_12970</name>
</gene>
<proteinExistence type="predicted"/>
<reference evidence="3 4" key="1">
    <citation type="submission" date="2021-02" db="EMBL/GenBank/DDBJ databases">
        <title>Streptomyces spirodelae sp. nov., isolated from duckweed.</title>
        <authorList>
            <person name="Saimee Y."/>
            <person name="Duangmal K."/>
        </authorList>
    </citation>
    <scope>NUCLEOTIDE SEQUENCE [LARGE SCALE GENOMIC DNA]</scope>
    <source>
        <strain evidence="3 4">DW4-2</strain>
    </source>
</reference>
<organism evidence="3 4">
    <name type="scientific">Streptomyces spirodelae</name>
    <dbReference type="NCBI Taxonomy" id="2812904"/>
    <lineage>
        <taxon>Bacteria</taxon>
        <taxon>Bacillati</taxon>
        <taxon>Actinomycetota</taxon>
        <taxon>Actinomycetes</taxon>
        <taxon>Kitasatosporales</taxon>
        <taxon>Streptomycetaceae</taxon>
        <taxon>Streptomyces</taxon>
    </lineage>
</organism>
<comment type="caution">
    <text evidence="3">The sequence shown here is derived from an EMBL/GenBank/DDBJ whole genome shotgun (WGS) entry which is preliminary data.</text>
</comment>
<evidence type="ECO:0000256" key="1">
    <source>
        <dbReference type="SAM" id="MobiDB-lite"/>
    </source>
</evidence>
<name>A0ABS3WTA6_9ACTN</name>
<evidence type="ECO:0000313" key="3">
    <source>
        <dbReference type="EMBL" id="MBO8186370.1"/>
    </source>
</evidence>
<evidence type="ECO:0000313" key="4">
    <source>
        <dbReference type="Proteomes" id="UP001518976"/>
    </source>
</evidence>